<gene>
    <name evidence="1" type="ORF">TDUB1175_LOCUS12432</name>
</gene>
<dbReference type="AlphaFoldDB" id="A0A7R9Z9Z6"/>
<evidence type="ECO:0000313" key="1">
    <source>
        <dbReference type="EMBL" id="CAD8313643.1"/>
    </source>
</evidence>
<sequence length="141" mass="16056">MSRVCSDCVRCNLSLLSWLGLAPEGDPRGQSGGGARWLDKFKADGEVENGGGANGGAENHPISLDWDYDAEEDWRQNLDEYEQVASPRGANEWMLWLPLFEDLMETFRRRPKRVITRSSKNKDIEKIVDTRRSRCEVKSSH</sequence>
<reference evidence="1" key="1">
    <citation type="submission" date="2021-01" db="EMBL/GenBank/DDBJ databases">
        <authorList>
            <person name="Corre E."/>
            <person name="Pelletier E."/>
            <person name="Niang G."/>
            <person name="Scheremetjew M."/>
            <person name="Finn R."/>
            <person name="Kale V."/>
            <person name="Holt S."/>
            <person name="Cochrane G."/>
            <person name="Meng A."/>
            <person name="Brown T."/>
            <person name="Cohen L."/>
        </authorList>
    </citation>
    <scope>NUCLEOTIDE SEQUENCE</scope>
    <source>
        <strain evidence="1">CCMP147</strain>
    </source>
</reference>
<proteinExistence type="predicted"/>
<dbReference type="EMBL" id="HBED01025101">
    <property type="protein sequence ID" value="CAD8313643.1"/>
    <property type="molecule type" value="Transcribed_RNA"/>
</dbReference>
<protein>
    <submittedName>
        <fullName evidence="1">Uncharacterized protein</fullName>
    </submittedName>
</protein>
<accession>A0A7R9Z9Z6</accession>
<name>A0A7R9Z9Z6_9STRA</name>
<organism evidence="1">
    <name type="scientific">Pseudictyota dubia</name>
    <dbReference type="NCBI Taxonomy" id="2749911"/>
    <lineage>
        <taxon>Eukaryota</taxon>
        <taxon>Sar</taxon>
        <taxon>Stramenopiles</taxon>
        <taxon>Ochrophyta</taxon>
        <taxon>Bacillariophyta</taxon>
        <taxon>Mediophyceae</taxon>
        <taxon>Biddulphiophycidae</taxon>
        <taxon>Eupodiscales</taxon>
        <taxon>Odontellaceae</taxon>
        <taxon>Pseudictyota</taxon>
    </lineage>
</organism>